<dbReference type="Gene3D" id="2.60.40.1090">
    <property type="entry name" value="Fimbrial-type adhesion domain"/>
    <property type="match status" value="1"/>
</dbReference>
<dbReference type="GO" id="GO:0009289">
    <property type="term" value="C:pilus"/>
    <property type="evidence" value="ECO:0007669"/>
    <property type="project" value="UniProtKB-SubCell"/>
</dbReference>
<dbReference type="InterPro" id="IPR008966">
    <property type="entry name" value="Adhesion_dom_sf"/>
</dbReference>
<evidence type="ECO:0000256" key="1">
    <source>
        <dbReference type="ARBA" id="ARBA00004561"/>
    </source>
</evidence>
<dbReference type="SUPFAM" id="SSF49401">
    <property type="entry name" value="Bacterial adhesins"/>
    <property type="match status" value="1"/>
</dbReference>
<comment type="similarity">
    <text evidence="2">Belongs to the fimbrial protein family.</text>
</comment>
<evidence type="ECO:0000259" key="6">
    <source>
        <dbReference type="Pfam" id="PF00419"/>
    </source>
</evidence>
<dbReference type="KEGG" id="gqu:AWC35_15080"/>
<gene>
    <name evidence="7" type="ORF">AWC35_15080</name>
</gene>
<dbReference type="InterPro" id="IPR000259">
    <property type="entry name" value="Adhesion_dom_fimbrial"/>
</dbReference>
<dbReference type="Proteomes" id="UP000217182">
    <property type="component" value="Chromosome"/>
</dbReference>
<dbReference type="PANTHER" id="PTHR33420">
    <property type="entry name" value="FIMBRIAL SUBUNIT ELFA-RELATED"/>
    <property type="match status" value="1"/>
</dbReference>
<comment type="subcellular location">
    <subcellularLocation>
        <location evidence="1">Fimbrium</location>
    </subcellularLocation>
</comment>
<feature type="domain" description="Fimbrial-type adhesion" evidence="6">
    <location>
        <begin position="28"/>
        <end position="173"/>
    </location>
</feature>
<evidence type="ECO:0000313" key="8">
    <source>
        <dbReference type="Proteomes" id="UP000217182"/>
    </source>
</evidence>
<sequence length="174" mass="17538">MVKIKFTAAAVASAALLFNIAQAADGTINFTGNITDQACTVDTASANQTVNLGNVSSKAFAAAGDVAAPTKFSINLTDCPLTVTQARVKFDGTTNSTNQAILALSSGQTATNVGVALYEADSTTPIPVASASASQTITTVGPNVLNFVAKYMATTASVGTGTANAVTNFTVNYN</sequence>
<evidence type="ECO:0000256" key="3">
    <source>
        <dbReference type="ARBA" id="ARBA00022729"/>
    </source>
</evidence>
<protein>
    <submittedName>
        <fullName evidence="7">Fimbrial protein</fullName>
    </submittedName>
</protein>
<proteinExistence type="inferred from homology"/>
<accession>A0A250B2U9</accession>
<feature type="signal peptide" evidence="5">
    <location>
        <begin position="1"/>
        <end position="23"/>
    </location>
</feature>
<feature type="chain" id="PRO_5012942119" evidence="5">
    <location>
        <begin position="24"/>
        <end position="174"/>
    </location>
</feature>
<evidence type="ECO:0000256" key="5">
    <source>
        <dbReference type="SAM" id="SignalP"/>
    </source>
</evidence>
<keyword evidence="4" id="KW-0281">Fimbrium</keyword>
<dbReference type="AlphaFoldDB" id="A0A250B2U9"/>
<dbReference type="EMBL" id="CP014136">
    <property type="protein sequence ID" value="ATA20560.1"/>
    <property type="molecule type" value="Genomic_DNA"/>
</dbReference>
<dbReference type="InterPro" id="IPR036937">
    <property type="entry name" value="Adhesion_dom_fimbrial_sf"/>
</dbReference>
<name>A0A250B2U9_9GAMM</name>
<dbReference type="Pfam" id="PF00419">
    <property type="entry name" value="Fimbrial"/>
    <property type="match status" value="1"/>
</dbReference>
<dbReference type="PANTHER" id="PTHR33420:SF3">
    <property type="entry name" value="FIMBRIAL SUBUNIT ELFA"/>
    <property type="match status" value="1"/>
</dbReference>
<keyword evidence="3 5" id="KW-0732">Signal</keyword>
<organism evidence="7 8">
    <name type="scientific">Gibbsiella quercinecans</name>
    <dbReference type="NCBI Taxonomy" id="929813"/>
    <lineage>
        <taxon>Bacteria</taxon>
        <taxon>Pseudomonadati</taxon>
        <taxon>Pseudomonadota</taxon>
        <taxon>Gammaproteobacteria</taxon>
        <taxon>Enterobacterales</taxon>
        <taxon>Yersiniaceae</taxon>
        <taxon>Gibbsiella</taxon>
    </lineage>
</organism>
<evidence type="ECO:0000256" key="2">
    <source>
        <dbReference type="ARBA" id="ARBA00006671"/>
    </source>
</evidence>
<dbReference type="GO" id="GO:0043709">
    <property type="term" value="P:cell adhesion involved in single-species biofilm formation"/>
    <property type="evidence" value="ECO:0007669"/>
    <property type="project" value="TreeGrafter"/>
</dbReference>
<keyword evidence="8" id="KW-1185">Reference proteome</keyword>
<dbReference type="InterPro" id="IPR050263">
    <property type="entry name" value="Bact_Fimbrial_Adh_Pro"/>
</dbReference>
<evidence type="ECO:0000313" key="7">
    <source>
        <dbReference type="EMBL" id="ATA20560.1"/>
    </source>
</evidence>
<evidence type="ECO:0000256" key="4">
    <source>
        <dbReference type="ARBA" id="ARBA00023263"/>
    </source>
</evidence>
<reference evidence="7 8" key="1">
    <citation type="submission" date="2016-01" db="EMBL/GenBank/DDBJ databases">
        <authorList>
            <person name="Oliw E.H."/>
        </authorList>
    </citation>
    <scope>NUCLEOTIDE SEQUENCE [LARGE SCALE GENOMIC DNA]</scope>
    <source>
        <strain evidence="7 8">FRB97</strain>
    </source>
</reference>